<proteinExistence type="predicted"/>
<reference evidence="1" key="1">
    <citation type="submission" date="2019-01" db="EMBL/GenBank/DDBJ databases">
        <title>Draft genome sequences of three monokaryotic isolates of the white-rot basidiomycete fungus Dichomitus squalens.</title>
        <authorList>
            <consortium name="DOE Joint Genome Institute"/>
            <person name="Lopez S.C."/>
            <person name="Andreopoulos B."/>
            <person name="Pangilinan J."/>
            <person name="Lipzen A."/>
            <person name="Riley R."/>
            <person name="Ahrendt S."/>
            <person name="Ng V."/>
            <person name="Barry K."/>
            <person name="Daum C."/>
            <person name="Grigoriev I.V."/>
            <person name="Hilden K.S."/>
            <person name="Makela M.R."/>
            <person name="de Vries R.P."/>
        </authorList>
    </citation>
    <scope>NUCLEOTIDE SEQUENCE [LARGE SCALE GENOMIC DNA]</scope>
    <source>
        <strain evidence="1">OM18370.1</strain>
    </source>
</reference>
<protein>
    <submittedName>
        <fullName evidence="1">Uncharacterized protein</fullName>
    </submittedName>
</protein>
<accession>A0A4Q9M7V0</accession>
<gene>
    <name evidence="1" type="ORF">BD311DRAFT_770375</name>
</gene>
<dbReference type="AlphaFoldDB" id="A0A4Q9M7V0"/>
<sequence length="217" mass="24383">MHMHSSCSSSNHLSVHLITPRPSTDLATNYVSVSGLRKISNTPRMAMSNTPQRIVVLPRLITHRARLAPHAMPHSTGRLLRARTSRHTRRNATNCRRRRVFSRIPCTMSEDTHRGGRRGYPTPMIAWVRRRGIQARPYKYSRSPSNTVRRLVSLRSPSTITILIPIHHIIMRFPTQTPPRPRTLAPRLPGPSTLPHLTVTIPATGPAKVVSPSSQPP</sequence>
<dbReference type="EMBL" id="ML143541">
    <property type="protein sequence ID" value="TBU22457.1"/>
    <property type="molecule type" value="Genomic_DNA"/>
</dbReference>
<organism evidence="1">
    <name type="scientific">Dichomitus squalens</name>
    <dbReference type="NCBI Taxonomy" id="114155"/>
    <lineage>
        <taxon>Eukaryota</taxon>
        <taxon>Fungi</taxon>
        <taxon>Dikarya</taxon>
        <taxon>Basidiomycota</taxon>
        <taxon>Agaricomycotina</taxon>
        <taxon>Agaricomycetes</taxon>
        <taxon>Polyporales</taxon>
        <taxon>Polyporaceae</taxon>
        <taxon>Dichomitus</taxon>
    </lineage>
</organism>
<name>A0A4Q9M7V0_9APHY</name>
<dbReference type="Proteomes" id="UP000292957">
    <property type="component" value="Unassembled WGS sequence"/>
</dbReference>
<evidence type="ECO:0000313" key="1">
    <source>
        <dbReference type="EMBL" id="TBU22457.1"/>
    </source>
</evidence>